<gene>
    <name evidence="2" type="ORF">APR42_08165</name>
</gene>
<keyword evidence="2" id="KW-0251">Elongation factor</keyword>
<dbReference type="AlphaFoldDB" id="A0A0Q9Z4C5"/>
<evidence type="ECO:0000256" key="1">
    <source>
        <dbReference type="SAM" id="Coils"/>
    </source>
</evidence>
<keyword evidence="2" id="KW-0648">Protein biosynthesis</keyword>
<keyword evidence="3" id="KW-1185">Reference proteome</keyword>
<reference evidence="2" key="1">
    <citation type="submission" date="2015-10" db="EMBL/GenBank/DDBJ databases">
        <title>Draft genome sequence of Salegentibacter mishustinae KCTC 12263.</title>
        <authorList>
            <person name="Lin W."/>
            <person name="Zheng Q."/>
        </authorList>
    </citation>
    <scope>NUCLEOTIDE SEQUENCE [LARGE SCALE GENOMIC DNA]</scope>
    <source>
        <strain evidence="2">KCTC 12263</strain>
    </source>
</reference>
<evidence type="ECO:0000313" key="2">
    <source>
        <dbReference type="EMBL" id="KRG27723.1"/>
    </source>
</evidence>
<dbReference type="Proteomes" id="UP000051643">
    <property type="component" value="Unassembled WGS sequence"/>
</dbReference>
<keyword evidence="1" id="KW-0175">Coiled coil</keyword>
<dbReference type="EMBL" id="LKTP01000034">
    <property type="protein sequence ID" value="KRG27723.1"/>
    <property type="molecule type" value="Genomic_DNA"/>
</dbReference>
<sequence>MNSIKEKLYKVCEAYVEERIKRIEASMAGLESDLENETKSSAGDKYETGREMINLEINKLAEQLQQFKNLRNTLNIAKSRTNNGSAQLGTAVKTNMSNYFIAIPADRIIVDGDEYFAIGANSPIAQLLLHKKAGEEITFNGKSAEILEVF</sequence>
<accession>A0A0Q9Z4C5</accession>
<name>A0A0Q9Z4C5_9FLAO</name>
<organism evidence="2 3">
    <name type="scientific">Salegentibacter mishustinae</name>
    <dbReference type="NCBI Taxonomy" id="270918"/>
    <lineage>
        <taxon>Bacteria</taxon>
        <taxon>Pseudomonadati</taxon>
        <taxon>Bacteroidota</taxon>
        <taxon>Flavobacteriia</taxon>
        <taxon>Flavobacteriales</taxon>
        <taxon>Flavobacteriaceae</taxon>
        <taxon>Salegentibacter</taxon>
    </lineage>
</organism>
<dbReference type="STRING" id="270918.APR42_08165"/>
<evidence type="ECO:0000313" key="3">
    <source>
        <dbReference type="Proteomes" id="UP000051643"/>
    </source>
</evidence>
<proteinExistence type="predicted"/>
<dbReference type="RefSeq" id="WP_057482395.1">
    <property type="nucleotide sequence ID" value="NZ_BMWR01000004.1"/>
</dbReference>
<dbReference type="GO" id="GO:0003746">
    <property type="term" value="F:translation elongation factor activity"/>
    <property type="evidence" value="ECO:0007669"/>
    <property type="project" value="UniProtKB-KW"/>
</dbReference>
<dbReference type="OrthoDB" id="667380at2"/>
<protein>
    <submittedName>
        <fullName evidence="2">Transcription elongation factor</fullName>
    </submittedName>
</protein>
<feature type="coiled-coil region" evidence="1">
    <location>
        <begin position="20"/>
        <end position="80"/>
    </location>
</feature>
<comment type="caution">
    <text evidence="2">The sequence shown here is derived from an EMBL/GenBank/DDBJ whole genome shotgun (WGS) entry which is preliminary data.</text>
</comment>